<evidence type="ECO:0000256" key="3">
    <source>
        <dbReference type="ARBA" id="ARBA00012098"/>
    </source>
</evidence>
<feature type="site" description="Participates in a stacking interaction with the thymidine ring of dTDP-4-oxo-6-deoxyglucose" evidence="6">
    <location>
        <position position="138"/>
    </location>
</feature>
<dbReference type="RefSeq" id="WP_147847019.1">
    <property type="nucleotide sequence ID" value="NZ_VDUZ01000010.1"/>
</dbReference>
<dbReference type="Proteomes" id="UP000321638">
    <property type="component" value="Unassembled WGS sequence"/>
</dbReference>
<dbReference type="PANTHER" id="PTHR21047:SF2">
    <property type="entry name" value="THYMIDINE DIPHOSPHO-4-KETO-RHAMNOSE 3,5-EPIMERASE"/>
    <property type="match status" value="1"/>
</dbReference>
<dbReference type="NCBIfam" id="TIGR01221">
    <property type="entry name" value="rmlC"/>
    <property type="match status" value="1"/>
</dbReference>
<comment type="pathway">
    <text evidence="7">Carbohydrate biosynthesis; dTDP-L-rhamnose biosynthesis.</text>
</comment>
<dbReference type="UniPathway" id="UPA00124"/>
<comment type="subunit">
    <text evidence="7">Homodimer.</text>
</comment>
<proteinExistence type="inferred from homology"/>
<sequence>MIFHETALSGAYVVELERYSDERGHFARSFCREELARQGLPGDLVQGNVSVNPTRGTLRGMHYQVAPHEEIKLLRCVRGAIWDVIVDVRQGSPTFGRWIGVELTPASFRMLYAPAGFAHGFQTLLDDTEVNYLVSAPYTPAAARGLRHDDPRLAITWPLPVTRISRQDASWPLMQAADC</sequence>
<dbReference type="PANTHER" id="PTHR21047">
    <property type="entry name" value="DTDP-6-DEOXY-D-GLUCOSE-3,5 EPIMERASE"/>
    <property type="match status" value="1"/>
</dbReference>
<dbReference type="SUPFAM" id="SSF51182">
    <property type="entry name" value="RmlC-like cupins"/>
    <property type="match status" value="1"/>
</dbReference>
<dbReference type="InterPro" id="IPR000888">
    <property type="entry name" value="RmlC-like"/>
</dbReference>
<dbReference type="InterPro" id="IPR014710">
    <property type="entry name" value="RmlC-like_jellyroll"/>
</dbReference>
<dbReference type="GO" id="GO:0019305">
    <property type="term" value="P:dTDP-rhamnose biosynthetic process"/>
    <property type="evidence" value="ECO:0007669"/>
    <property type="project" value="UniProtKB-UniRule"/>
</dbReference>
<dbReference type="InterPro" id="IPR011051">
    <property type="entry name" value="RmlC_Cupin_sf"/>
</dbReference>
<accession>A0A5C8PP86</accession>
<evidence type="ECO:0000313" key="8">
    <source>
        <dbReference type="EMBL" id="TXL76755.1"/>
    </source>
</evidence>
<dbReference type="EC" id="5.1.3.13" evidence="3 7"/>
<evidence type="ECO:0000313" key="9">
    <source>
        <dbReference type="Proteomes" id="UP000321638"/>
    </source>
</evidence>
<dbReference type="Pfam" id="PF00908">
    <property type="entry name" value="dTDP_sugar_isom"/>
    <property type="match status" value="1"/>
</dbReference>
<evidence type="ECO:0000256" key="7">
    <source>
        <dbReference type="RuleBase" id="RU364069"/>
    </source>
</evidence>
<name>A0A5C8PP86_9HYPH</name>
<evidence type="ECO:0000256" key="1">
    <source>
        <dbReference type="ARBA" id="ARBA00001298"/>
    </source>
</evidence>
<dbReference type="CDD" id="cd00438">
    <property type="entry name" value="cupin_RmlC"/>
    <property type="match status" value="1"/>
</dbReference>
<feature type="active site" description="Proton acceptor" evidence="5">
    <location>
        <position position="62"/>
    </location>
</feature>
<protein>
    <recommendedName>
        <fullName evidence="4 7">dTDP-4-dehydrorhamnose 3,5-epimerase</fullName>
        <ecNumber evidence="3 7">5.1.3.13</ecNumber>
    </recommendedName>
    <alternativeName>
        <fullName evidence="7">Thymidine diphospho-4-keto-rhamnose 3,5-epimerase</fullName>
    </alternativeName>
</protein>
<dbReference type="EMBL" id="VDUZ01000010">
    <property type="protein sequence ID" value="TXL76755.1"/>
    <property type="molecule type" value="Genomic_DNA"/>
</dbReference>
<dbReference type="AlphaFoldDB" id="A0A5C8PP86"/>
<comment type="caution">
    <text evidence="8">The sequence shown here is derived from an EMBL/GenBank/DDBJ whole genome shotgun (WGS) entry which is preliminary data.</text>
</comment>
<gene>
    <name evidence="8" type="primary">rfbC</name>
    <name evidence="8" type="ORF">FHP25_11225</name>
</gene>
<comment type="catalytic activity">
    <reaction evidence="1 7">
        <text>dTDP-4-dehydro-6-deoxy-alpha-D-glucose = dTDP-4-dehydro-beta-L-rhamnose</text>
        <dbReference type="Rhea" id="RHEA:16969"/>
        <dbReference type="ChEBI" id="CHEBI:57649"/>
        <dbReference type="ChEBI" id="CHEBI:62830"/>
        <dbReference type="EC" id="5.1.3.13"/>
    </reaction>
</comment>
<evidence type="ECO:0000256" key="6">
    <source>
        <dbReference type="PIRSR" id="PIRSR600888-3"/>
    </source>
</evidence>
<dbReference type="GO" id="GO:0000271">
    <property type="term" value="P:polysaccharide biosynthetic process"/>
    <property type="evidence" value="ECO:0007669"/>
    <property type="project" value="TreeGrafter"/>
</dbReference>
<comment type="function">
    <text evidence="2 7">Catalyzes the epimerization of the C3' and C5'positions of dTDP-6-deoxy-D-xylo-4-hexulose, forming dTDP-6-deoxy-L-lyxo-4-hexulose.</text>
</comment>
<organism evidence="8 9">
    <name type="scientific">Vineibacter terrae</name>
    <dbReference type="NCBI Taxonomy" id="2586908"/>
    <lineage>
        <taxon>Bacteria</taxon>
        <taxon>Pseudomonadati</taxon>
        <taxon>Pseudomonadota</taxon>
        <taxon>Alphaproteobacteria</taxon>
        <taxon>Hyphomicrobiales</taxon>
        <taxon>Vineibacter</taxon>
    </lineage>
</organism>
<dbReference type="OrthoDB" id="9800680at2"/>
<evidence type="ECO:0000256" key="2">
    <source>
        <dbReference type="ARBA" id="ARBA00001997"/>
    </source>
</evidence>
<dbReference type="GO" id="GO:0005829">
    <property type="term" value="C:cytosol"/>
    <property type="evidence" value="ECO:0007669"/>
    <property type="project" value="TreeGrafter"/>
</dbReference>
<keyword evidence="7 8" id="KW-0413">Isomerase</keyword>
<evidence type="ECO:0000256" key="5">
    <source>
        <dbReference type="PIRSR" id="PIRSR600888-1"/>
    </source>
</evidence>
<dbReference type="GO" id="GO:0008830">
    <property type="term" value="F:dTDP-4-dehydrorhamnose 3,5-epimerase activity"/>
    <property type="evidence" value="ECO:0007669"/>
    <property type="project" value="UniProtKB-UniRule"/>
</dbReference>
<comment type="similarity">
    <text evidence="7">Belongs to the dTDP-4-dehydrorhamnose 3,5-epimerase family.</text>
</comment>
<evidence type="ECO:0000256" key="4">
    <source>
        <dbReference type="ARBA" id="ARBA00019595"/>
    </source>
</evidence>
<dbReference type="Gene3D" id="2.60.120.10">
    <property type="entry name" value="Jelly Rolls"/>
    <property type="match status" value="1"/>
</dbReference>
<keyword evidence="9" id="KW-1185">Reference proteome</keyword>
<reference evidence="8 9" key="1">
    <citation type="submission" date="2019-06" db="EMBL/GenBank/DDBJ databases">
        <title>New taxonomy in bacterial strain CC-CFT640, isolated from vineyard.</title>
        <authorList>
            <person name="Lin S.-Y."/>
            <person name="Tsai C.-F."/>
            <person name="Young C.-C."/>
        </authorList>
    </citation>
    <scope>NUCLEOTIDE SEQUENCE [LARGE SCALE GENOMIC DNA]</scope>
    <source>
        <strain evidence="8 9">CC-CFT640</strain>
    </source>
</reference>
<feature type="active site" description="Proton donor" evidence="5">
    <location>
        <position position="132"/>
    </location>
</feature>